<feature type="transmembrane region" description="Helical" evidence="1">
    <location>
        <begin position="96"/>
        <end position="117"/>
    </location>
</feature>
<evidence type="ECO:0008006" key="4">
    <source>
        <dbReference type="Google" id="ProtNLM"/>
    </source>
</evidence>
<dbReference type="RefSeq" id="WP_133766717.1">
    <property type="nucleotide sequence ID" value="NZ_BAAARP010000004.1"/>
</dbReference>
<proteinExistence type="predicted"/>
<feature type="transmembrane region" description="Helical" evidence="1">
    <location>
        <begin position="70"/>
        <end position="89"/>
    </location>
</feature>
<reference evidence="2 3" key="1">
    <citation type="submission" date="2019-03" db="EMBL/GenBank/DDBJ databases">
        <title>Genomic Encyclopedia of Archaeal and Bacterial Type Strains, Phase II (KMG-II): from individual species to whole genera.</title>
        <authorList>
            <person name="Goeker M."/>
        </authorList>
    </citation>
    <scope>NUCLEOTIDE SEQUENCE [LARGE SCALE GENOMIC DNA]</scope>
    <source>
        <strain evidence="2 3">DSM 24782</strain>
    </source>
</reference>
<sequence>MRTVPIGRGPRLDAENLLHHRRPRAVWAAFITSTVLVVIAVVGVLLPILGFIGAAVAATAGVLRVPVGGIVGAIAIGYVLALVLLVFCVRRTNGAAAWVLGVAAVISALAVSVWPIVAVALSGVAQVQDVEPFIQELIARVLNR</sequence>
<keyword evidence="1" id="KW-0472">Membrane</keyword>
<feature type="transmembrane region" description="Helical" evidence="1">
    <location>
        <begin position="25"/>
        <end position="58"/>
    </location>
</feature>
<gene>
    <name evidence="2" type="ORF">CLV52_2636</name>
</gene>
<comment type="caution">
    <text evidence="2">The sequence shown here is derived from an EMBL/GenBank/DDBJ whole genome shotgun (WGS) entry which is preliminary data.</text>
</comment>
<dbReference type="AlphaFoldDB" id="A0A4R7FMI8"/>
<name>A0A4R7FMI8_9MICO</name>
<keyword evidence="3" id="KW-1185">Reference proteome</keyword>
<evidence type="ECO:0000313" key="2">
    <source>
        <dbReference type="EMBL" id="TDS77677.1"/>
    </source>
</evidence>
<dbReference type="EMBL" id="SOAM01000002">
    <property type="protein sequence ID" value="TDS77677.1"/>
    <property type="molecule type" value="Genomic_DNA"/>
</dbReference>
<evidence type="ECO:0000313" key="3">
    <source>
        <dbReference type="Proteomes" id="UP000295344"/>
    </source>
</evidence>
<evidence type="ECO:0000256" key="1">
    <source>
        <dbReference type="SAM" id="Phobius"/>
    </source>
</evidence>
<protein>
    <recommendedName>
        <fullName evidence="4">MFS transporter permease</fullName>
    </recommendedName>
</protein>
<organism evidence="2 3">
    <name type="scientific">Amnibacterium kyonggiense</name>
    <dbReference type="NCBI Taxonomy" id="595671"/>
    <lineage>
        <taxon>Bacteria</taxon>
        <taxon>Bacillati</taxon>
        <taxon>Actinomycetota</taxon>
        <taxon>Actinomycetes</taxon>
        <taxon>Micrococcales</taxon>
        <taxon>Microbacteriaceae</taxon>
        <taxon>Amnibacterium</taxon>
    </lineage>
</organism>
<dbReference type="OrthoDB" id="5126409at2"/>
<accession>A0A4R7FMI8</accession>
<keyword evidence="1" id="KW-0812">Transmembrane</keyword>
<dbReference type="Proteomes" id="UP000295344">
    <property type="component" value="Unassembled WGS sequence"/>
</dbReference>
<keyword evidence="1" id="KW-1133">Transmembrane helix</keyword>